<feature type="transmembrane region" description="Helical" evidence="1">
    <location>
        <begin position="77"/>
        <end position="98"/>
    </location>
</feature>
<accession>A0A0R1N9N6</accession>
<dbReference type="OrthoDB" id="2295762at2"/>
<dbReference type="Proteomes" id="UP000051330">
    <property type="component" value="Unassembled WGS sequence"/>
</dbReference>
<dbReference type="PATRIC" id="fig|1423792.3.peg.1434"/>
<dbReference type="AlphaFoldDB" id="A0A0R1N9N6"/>
<dbReference type="EMBL" id="AZEC01000002">
    <property type="protein sequence ID" value="KRL14250.1"/>
    <property type="molecule type" value="Genomic_DNA"/>
</dbReference>
<keyword evidence="3" id="KW-1185">Reference proteome</keyword>
<dbReference type="STRING" id="1423792.FD09_GL001417"/>
<name>A0A0R1N9N6_9LACO</name>
<protein>
    <submittedName>
        <fullName evidence="2">Uncharacterized protein</fullName>
    </submittedName>
</protein>
<feature type="transmembrane region" description="Helical" evidence="1">
    <location>
        <begin position="52"/>
        <end position="71"/>
    </location>
</feature>
<sequence length="213" mass="24345">MSTETQYWLTMLAQLWHVYERDRQLAIHRRLIADHYRTDMLARVGREYRRPFLTAAAAGTVVAVGLSIVAIVGDAAWVWSLVIGLLIIAGVISFWGIYQSHRMALLRSPRYRKKIHRLKHTVHFSRLAKTDWKIHQEQQHLFQQPNIVNGLNALPPALRNQRAVSILYALLYTGQAASMAIAVAQYQRGDSVRGMTPTDIRELLYQTKAADES</sequence>
<proteinExistence type="predicted"/>
<organism evidence="2 3">
    <name type="scientific">Schleiferilactobacillus perolens DSM 12744</name>
    <dbReference type="NCBI Taxonomy" id="1423792"/>
    <lineage>
        <taxon>Bacteria</taxon>
        <taxon>Bacillati</taxon>
        <taxon>Bacillota</taxon>
        <taxon>Bacilli</taxon>
        <taxon>Lactobacillales</taxon>
        <taxon>Lactobacillaceae</taxon>
        <taxon>Schleiferilactobacillus</taxon>
    </lineage>
</organism>
<evidence type="ECO:0000313" key="3">
    <source>
        <dbReference type="Proteomes" id="UP000051330"/>
    </source>
</evidence>
<reference evidence="2 3" key="1">
    <citation type="journal article" date="2015" name="Genome Announc.">
        <title>Expanding the biotechnology potential of lactobacilli through comparative genomics of 213 strains and associated genera.</title>
        <authorList>
            <person name="Sun Z."/>
            <person name="Harris H.M."/>
            <person name="McCann A."/>
            <person name="Guo C."/>
            <person name="Argimon S."/>
            <person name="Zhang W."/>
            <person name="Yang X."/>
            <person name="Jeffery I.B."/>
            <person name="Cooney J.C."/>
            <person name="Kagawa T.F."/>
            <person name="Liu W."/>
            <person name="Song Y."/>
            <person name="Salvetti E."/>
            <person name="Wrobel A."/>
            <person name="Rasinkangas P."/>
            <person name="Parkhill J."/>
            <person name="Rea M.C."/>
            <person name="O'Sullivan O."/>
            <person name="Ritari J."/>
            <person name="Douillard F.P."/>
            <person name="Paul Ross R."/>
            <person name="Yang R."/>
            <person name="Briner A.E."/>
            <person name="Felis G.E."/>
            <person name="de Vos W.M."/>
            <person name="Barrangou R."/>
            <person name="Klaenhammer T.R."/>
            <person name="Caufield P.W."/>
            <person name="Cui Y."/>
            <person name="Zhang H."/>
            <person name="O'Toole P.W."/>
        </authorList>
    </citation>
    <scope>NUCLEOTIDE SEQUENCE [LARGE SCALE GENOMIC DNA]</scope>
    <source>
        <strain evidence="2 3">DSM 12744</strain>
    </source>
</reference>
<evidence type="ECO:0000313" key="2">
    <source>
        <dbReference type="EMBL" id="KRL14250.1"/>
    </source>
</evidence>
<keyword evidence="1" id="KW-0812">Transmembrane</keyword>
<dbReference type="RefSeq" id="WP_057818294.1">
    <property type="nucleotide sequence ID" value="NZ_AZEC01000002.1"/>
</dbReference>
<gene>
    <name evidence="2" type="ORF">FD09_GL001417</name>
</gene>
<keyword evidence="1" id="KW-0472">Membrane</keyword>
<keyword evidence="1" id="KW-1133">Transmembrane helix</keyword>
<evidence type="ECO:0000256" key="1">
    <source>
        <dbReference type="SAM" id="Phobius"/>
    </source>
</evidence>
<comment type="caution">
    <text evidence="2">The sequence shown here is derived from an EMBL/GenBank/DDBJ whole genome shotgun (WGS) entry which is preliminary data.</text>
</comment>